<keyword evidence="2" id="KW-0732">Signal</keyword>
<feature type="signal peptide" evidence="2">
    <location>
        <begin position="1"/>
        <end position="27"/>
    </location>
</feature>
<feature type="chain" id="PRO_5037708863" evidence="2">
    <location>
        <begin position="28"/>
        <end position="405"/>
    </location>
</feature>
<organism evidence="4 5">
    <name type="scientific">Phenylobacterium montanum</name>
    <dbReference type="NCBI Taxonomy" id="2823693"/>
    <lineage>
        <taxon>Bacteria</taxon>
        <taxon>Pseudomonadati</taxon>
        <taxon>Pseudomonadota</taxon>
        <taxon>Alphaproteobacteria</taxon>
        <taxon>Caulobacterales</taxon>
        <taxon>Caulobacteraceae</taxon>
        <taxon>Phenylobacterium</taxon>
    </lineage>
</organism>
<sequence>MRNRFGKALSVVALVALSACGPRPAPARHDGDWLATWASPAQPPGGAPSGLKGQTVRQVVRVSLGGRRWRLKLSNAFGKGEARIDDVRLALAGDGAATAPGSDRPVTFGGASSVSLAPGQSRYSDPVDLPAPSLAKLTISLHVAESRVPSQHAEAWDPIFAAPGDQAGRPTLTGAKPLEKRPFLTEIDVAAPASAHAVALLGDSLTDGRGSSPGAFHRWSDRLGERLVISGGGVAVVNAGIGGNRLLHALVGPPALRRLDPDALDLPGVSRLVVLEGSNDFGIPGLIGRPGEAVQASDVEDAYRQIIRRAHARGIKVIGATLPPFSASADWAGYWSPRAAAERQAVNQWIRTSGAFDAVVDFDAVLRDPRDPGRQRPAFDSGDHLHPNDAGYAAMAQAVDLRLLR</sequence>
<dbReference type="EMBL" id="CP073078">
    <property type="protein sequence ID" value="QUD86567.1"/>
    <property type="molecule type" value="Genomic_DNA"/>
</dbReference>
<dbReference type="PANTHER" id="PTHR43784:SF2">
    <property type="entry name" value="GDSL-LIKE LIPASE_ACYLHYDROLASE, PUTATIVE (AFU_ORTHOLOGUE AFUA_2G00820)-RELATED"/>
    <property type="match status" value="1"/>
</dbReference>
<protein>
    <submittedName>
        <fullName evidence="4">SGNH/GDSL hydrolase family protein</fullName>
    </submittedName>
</protein>
<evidence type="ECO:0000313" key="5">
    <source>
        <dbReference type="Proteomes" id="UP000676409"/>
    </source>
</evidence>
<dbReference type="InterPro" id="IPR053140">
    <property type="entry name" value="GDSL_Rv0518-like"/>
</dbReference>
<evidence type="ECO:0000259" key="3">
    <source>
        <dbReference type="Pfam" id="PF13472"/>
    </source>
</evidence>
<dbReference type="SUPFAM" id="SSF52266">
    <property type="entry name" value="SGNH hydrolase"/>
    <property type="match status" value="1"/>
</dbReference>
<accession>A0A975IT74</accession>
<dbReference type="KEGG" id="caul:KCG34_15920"/>
<evidence type="ECO:0000256" key="1">
    <source>
        <dbReference type="SAM" id="MobiDB-lite"/>
    </source>
</evidence>
<keyword evidence="4" id="KW-0378">Hydrolase</keyword>
<dbReference type="CDD" id="cd01830">
    <property type="entry name" value="XynE_like"/>
    <property type="match status" value="1"/>
</dbReference>
<dbReference type="GO" id="GO:0016788">
    <property type="term" value="F:hydrolase activity, acting on ester bonds"/>
    <property type="evidence" value="ECO:0007669"/>
    <property type="project" value="UniProtKB-ARBA"/>
</dbReference>
<dbReference type="InterPro" id="IPR036514">
    <property type="entry name" value="SGNH_hydro_sf"/>
</dbReference>
<dbReference type="InterPro" id="IPR013830">
    <property type="entry name" value="SGNH_hydro"/>
</dbReference>
<dbReference type="PANTHER" id="PTHR43784">
    <property type="entry name" value="GDSL-LIKE LIPASE/ACYLHYDROLASE, PUTATIVE (AFU_ORTHOLOGUE AFUA_2G00820)-RELATED"/>
    <property type="match status" value="1"/>
</dbReference>
<dbReference type="AlphaFoldDB" id="A0A975IT74"/>
<dbReference type="RefSeq" id="WP_211936619.1">
    <property type="nucleotide sequence ID" value="NZ_CP073078.1"/>
</dbReference>
<dbReference type="Gene3D" id="3.40.50.1110">
    <property type="entry name" value="SGNH hydrolase"/>
    <property type="match status" value="1"/>
</dbReference>
<dbReference type="Proteomes" id="UP000676409">
    <property type="component" value="Chromosome"/>
</dbReference>
<evidence type="ECO:0000256" key="2">
    <source>
        <dbReference type="SAM" id="SignalP"/>
    </source>
</evidence>
<proteinExistence type="predicted"/>
<name>A0A975IT74_9CAUL</name>
<dbReference type="PROSITE" id="PS51257">
    <property type="entry name" value="PROKAR_LIPOPROTEIN"/>
    <property type="match status" value="1"/>
</dbReference>
<reference evidence="4" key="1">
    <citation type="submission" date="2021-04" db="EMBL/GenBank/DDBJ databases">
        <title>The complete genome sequence of Caulobacter sp. S6.</title>
        <authorList>
            <person name="Tang Y."/>
            <person name="Ouyang W."/>
            <person name="Liu Q."/>
            <person name="Huang B."/>
            <person name="Guo Z."/>
            <person name="Lei P."/>
        </authorList>
    </citation>
    <scope>NUCLEOTIDE SEQUENCE</scope>
    <source>
        <strain evidence="4">S6</strain>
    </source>
</reference>
<dbReference type="Pfam" id="PF13472">
    <property type="entry name" value="Lipase_GDSL_2"/>
    <property type="match status" value="1"/>
</dbReference>
<evidence type="ECO:0000313" key="4">
    <source>
        <dbReference type="EMBL" id="QUD86567.1"/>
    </source>
</evidence>
<feature type="domain" description="SGNH hydrolase-type esterase" evidence="3">
    <location>
        <begin position="200"/>
        <end position="394"/>
    </location>
</feature>
<feature type="region of interest" description="Disordered" evidence="1">
    <location>
        <begin position="367"/>
        <end position="386"/>
    </location>
</feature>
<gene>
    <name evidence="4" type="ORF">KCG34_15920</name>
</gene>
<keyword evidence="5" id="KW-1185">Reference proteome</keyword>